<keyword evidence="2" id="KW-0732">Signal</keyword>
<dbReference type="InterPro" id="IPR008929">
    <property type="entry name" value="Chondroitin_lyas"/>
</dbReference>
<dbReference type="Gene3D" id="2.70.98.70">
    <property type="match status" value="1"/>
</dbReference>
<reference evidence="6" key="1">
    <citation type="submission" date="2019-09" db="EMBL/GenBank/DDBJ databases">
        <title>Characterisation of the sponge microbiome using genome-centric metagenomics.</title>
        <authorList>
            <person name="Engelberts J.P."/>
            <person name="Robbins S.J."/>
            <person name="De Goeij J.M."/>
            <person name="Aranda M."/>
            <person name="Bell S.C."/>
            <person name="Webster N.S."/>
        </authorList>
    </citation>
    <scope>NUCLEOTIDE SEQUENCE</scope>
    <source>
        <strain evidence="6">SB0661_bin_32</strain>
    </source>
</reference>
<dbReference type="InterPro" id="IPR012480">
    <property type="entry name" value="Hepar_II_III_C"/>
</dbReference>
<protein>
    <recommendedName>
        <fullName evidence="5">Heparinase II/III-like C-terminal domain-containing protein</fullName>
    </recommendedName>
</protein>
<dbReference type="GO" id="GO:0042597">
    <property type="term" value="C:periplasmic space"/>
    <property type="evidence" value="ECO:0007669"/>
    <property type="project" value="UniProtKB-SubCell"/>
</dbReference>
<organism evidence="6">
    <name type="scientific">Caldilineaceae bacterium SB0661_bin_32</name>
    <dbReference type="NCBI Taxonomy" id="2605255"/>
    <lineage>
        <taxon>Bacteria</taxon>
        <taxon>Bacillati</taxon>
        <taxon>Chloroflexota</taxon>
        <taxon>Caldilineae</taxon>
        <taxon>Caldilineales</taxon>
        <taxon>Caldilineaceae</taxon>
    </lineage>
</organism>
<name>A0A6B1D1F3_9CHLR</name>
<evidence type="ECO:0000256" key="2">
    <source>
        <dbReference type="ARBA" id="ARBA00022729"/>
    </source>
</evidence>
<dbReference type="AlphaFoldDB" id="A0A6B1D1F3"/>
<dbReference type="PANTHER" id="PTHR39210">
    <property type="entry name" value="HEPARIN-SULFATE LYASE"/>
    <property type="match status" value="1"/>
</dbReference>
<gene>
    <name evidence="6" type="ORF">F4X14_00465</name>
</gene>
<evidence type="ECO:0000313" key="6">
    <source>
        <dbReference type="EMBL" id="MYC93416.1"/>
    </source>
</evidence>
<comment type="caution">
    <text evidence="6">The sequence shown here is derived from an EMBL/GenBank/DDBJ whole genome shotgun (WGS) entry which is preliminary data.</text>
</comment>
<evidence type="ECO:0000256" key="1">
    <source>
        <dbReference type="ARBA" id="ARBA00004418"/>
    </source>
</evidence>
<evidence type="ECO:0000256" key="3">
    <source>
        <dbReference type="ARBA" id="ARBA00022764"/>
    </source>
</evidence>
<sequence>MTNTILISDEQWSHIRRKAELSQFAAAMKLLRHEVEDYFARPVGVQTLPGGYYHDYFCPQHAVQLIFEPDSPTLHRCPVDGATFSGEPFDSAWRWSVNNRLAESALRLAVLWKLEGAERNRQSVQEILFGYAEAYDGYKAYSGWRPENHGVAQFSTLDEAVWSIPLAWSFDMVRSTLSAAQEREIVDRLLVPAADFLMARHFGGIHNFACWHNAAIGTIGAVTGRDELLDFAIDGQYGFHTQAREGILADGLWFEGSFSYHFYTVAALLLLAKATANLPDWDLRQHPSLAAVLRAPVLCAYPDGSLPATNDCWYFTGLNGDCCHGVPKAPAFYEIGNAWFEEPLFGQVLARAYRHGPRESLDALLYGVAELEAGTEEGLALPSVQMPASGYAILRTQPQGEALRSEATEHYVFLKYGVHGGGHGHPDKLGLSVYAWGERQSPDLGTPGYGIDLFQGWYRQTVSHNTVVLDGKSQPAGAGRSIAFRADGPFQIADAAIRWGEDTVSGIDAPTYGVDEEAPEVYNGAGMRRAVLAHGDYFLDIFLVDAGKERRIDWIFRNRGVLAPLGDGVPIVPAEIEGDGYEYIGDLSTRPALDSIALDWQFGKTGMKLFMAEMDGTILYAGPAPGNPAEDLQDLIIRQRTASRTAFVSVFHPYRDVPRIVSVTWHGCDLSGDGWAACTVEGPGNKDLWIVRSGSEVEVPPWLGDLPASSRFEYNLED</sequence>
<dbReference type="Pfam" id="PF07940">
    <property type="entry name" value="Hepar_II_III_C"/>
    <property type="match status" value="1"/>
</dbReference>
<comment type="subcellular location">
    <subcellularLocation>
        <location evidence="1">Periplasm</location>
    </subcellularLocation>
</comment>
<dbReference type="GO" id="GO:0016829">
    <property type="term" value="F:lyase activity"/>
    <property type="evidence" value="ECO:0007669"/>
    <property type="project" value="UniProtKB-KW"/>
</dbReference>
<evidence type="ECO:0000259" key="5">
    <source>
        <dbReference type="Pfam" id="PF07940"/>
    </source>
</evidence>
<proteinExistence type="predicted"/>
<accession>A0A6B1D1F3</accession>
<feature type="domain" description="Heparinase II/III-like C-terminal" evidence="5">
    <location>
        <begin position="382"/>
        <end position="485"/>
    </location>
</feature>
<dbReference type="SUPFAM" id="SSF48230">
    <property type="entry name" value="Chondroitin AC/alginate lyase"/>
    <property type="match status" value="1"/>
</dbReference>
<keyword evidence="3" id="KW-0574">Periplasm</keyword>
<dbReference type="EMBL" id="VXMH01000003">
    <property type="protein sequence ID" value="MYC93416.1"/>
    <property type="molecule type" value="Genomic_DNA"/>
</dbReference>
<keyword evidence="4" id="KW-0456">Lyase</keyword>
<evidence type="ECO:0000256" key="4">
    <source>
        <dbReference type="ARBA" id="ARBA00023239"/>
    </source>
</evidence>
<dbReference type="Gene3D" id="1.50.10.100">
    <property type="entry name" value="Chondroitin AC/alginate lyase"/>
    <property type="match status" value="1"/>
</dbReference>
<dbReference type="PANTHER" id="PTHR39210:SF1">
    <property type="entry name" value="HEPARIN-SULFATE LYASE"/>
    <property type="match status" value="1"/>
</dbReference>